<dbReference type="InterPro" id="IPR045828">
    <property type="entry name" value="PKD_Bacteroidetes"/>
</dbReference>
<dbReference type="Gene3D" id="2.60.40.10">
    <property type="entry name" value="Immunoglobulins"/>
    <property type="match status" value="2"/>
</dbReference>
<dbReference type="InterPro" id="IPR045829">
    <property type="entry name" value="PKD_6"/>
</dbReference>
<dbReference type="Pfam" id="PF18911">
    <property type="entry name" value="PKD_4"/>
    <property type="match status" value="1"/>
</dbReference>
<evidence type="ECO:0000313" key="3">
    <source>
        <dbReference type="Proteomes" id="UP000266183"/>
    </source>
</evidence>
<dbReference type="Pfam" id="PF19408">
    <property type="entry name" value="PKD_6"/>
    <property type="match status" value="1"/>
</dbReference>
<dbReference type="Pfam" id="PF13585">
    <property type="entry name" value="CHU_C"/>
    <property type="match status" value="1"/>
</dbReference>
<dbReference type="Proteomes" id="UP000266183">
    <property type="component" value="Chromosome"/>
</dbReference>
<feature type="domain" description="PKD" evidence="1">
    <location>
        <begin position="598"/>
        <end position="682"/>
    </location>
</feature>
<reference evidence="3" key="1">
    <citation type="submission" date="2018-09" db="EMBL/GenBank/DDBJ databases">
        <title>Chryseolinea sp. KIS68-18 isolated from soil.</title>
        <authorList>
            <person name="Weon H.-Y."/>
            <person name="Kwon S.-W."/>
            <person name="Lee S.A."/>
        </authorList>
    </citation>
    <scope>NUCLEOTIDE SEQUENCE [LARGE SCALE GENOMIC DNA]</scope>
    <source>
        <strain evidence="3">KIS68-18</strain>
    </source>
</reference>
<dbReference type="EMBL" id="CP032382">
    <property type="protein sequence ID" value="AYB31245.1"/>
    <property type="molecule type" value="Genomic_DNA"/>
</dbReference>
<dbReference type="KEGG" id="chk:D4L85_11930"/>
<dbReference type="InterPro" id="IPR035986">
    <property type="entry name" value="PKD_dom_sf"/>
</dbReference>
<evidence type="ECO:0000313" key="2">
    <source>
        <dbReference type="EMBL" id="AYB31245.1"/>
    </source>
</evidence>
<dbReference type="CDD" id="cd00146">
    <property type="entry name" value="PKD"/>
    <property type="match status" value="1"/>
</dbReference>
<dbReference type="InterPro" id="IPR000601">
    <property type="entry name" value="PKD_dom"/>
</dbReference>
<dbReference type="PROSITE" id="PS50093">
    <property type="entry name" value="PKD"/>
    <property type="match status" value="1"/>
</dbReference>
<dbReference type="InterPro" id="IPR013783">
    <property type="entry name" value="Ig-like_fold"/>
</dbReference>
<dbReference type="Pfam" id="PF19406">
    <property type="entry name" value="PKD_5"/>
    <property type="match status" value="1"/>
</dbReference>
<name>A0A385SMS9_9BACT</name>
<organism evidence="2 3">
    <name type="scientific">Chryseolinea soli</name>
    <dbReference type="NCBI Taxonomy" id="2321403"/>
    <lineage>
        <taxon>Bacteria</taxon>
        <taxon>Pseudomonadati</taxon>
        <taxon>Bacteroidota</taxon>
        <taxon>Cytophagia</taxon>
        <taxon>Cytophagales</taxon>
        <taxon>Fulvivirgaceae</taxon>
        <taxon>Chryseolinea</taxon>
    </lineage>
</organism>
<protein>
    <submittedName>
        <fullName evidence="2">PKD domain-containing protein</fullName>
    </submittedName>
</protein>
<keyword evidence="3" id="KW-1185">Reference proteome</keyword>
<dbReference type="SUPFAM" id="SSF49299">
    <property type="entry name" value="PKD domain"/>
    <property type="match status" value="1"/>
</dbReference>
<proteinExistence type="predicted"/>
<dbReference type="AlphaFoldDB" id="A0A385SMS9"/>
<evidence type="ECO:0000259" key="1">
    <source>
        <dbReference type="PROSITE" id="PS50093"/>
    </source>
</evidence>
<sequence length="768" mass="80854">MQENESIMNPFLQTCLSVFFLAVMPNAPMFGQAPSCMGMTNTITQPSPLCLTTTPATIVQPAATSVHTGPMTYDWEMSTSSATGGFASLGVNAEDLPVPTSPGTYYFRRIASLSGIPAPPHTPPPFRPCESNVVEVVIVSPPSISAKSPVSAEVCSGAGTSFSITVSAGGGVNSQWQYDDGTGFTDIAFGSSTYNGANANTLTILNAAGLGNRDFRCTVTSTLSADCQSQSTVFSLHERPLPTVTPLAKTVCESVTARGGAAIVDLNTFNNALTVSDPANLFVSWFTSSPRASISDPANFHFTGTTVLTANVTNTTTFCAADATVRLTTKPFPTATAIIQSPANLCSGEYFDVALQGAAQYNWTASAPTGIQGAGPGQAPVIHQALTNRGTQHKAVTYTIVPKQDGCMGPPIDVTATVQPEVKKFAVTGGGEICLGHAGLTIGLVNSQSNIAYELERDGQSTGITLTSPGGPFVYPNPIASNGTFTIHATTGGRCETDMDGSAIVIVRTVPQGTGIISGDEIICQGSTHTYEASGWTDATDYQWILPTPLRSVREEEQVAEIIAEQIETDGAVQLQAVGVNTCGAGMTAAKIISIHANPIVNISQPQIVIAGQPFDLTYTTTTSLAQWQWNFGDGGTSTGSSPEHTYDKPGPYVVSLNAFDENNCPGSNTLNIAVTSAISSNNIKNVITANGDSQNGYLIVENLEKFPDNEVVLLSRWGNEVFRKKGYANDWDARVDGYFLPAGNYVCIVRLTETNNVFSRVITVVKD</sequence>
<gene>
    <name evidence="2" type="ORF">D4L85_11930</name>
</gene>
<accession>A0A385SMS9</accession>
<dbReference type="InterPro" id="IPR022409">
    <property type="entry name" value="PKD/Chitinase_dom"/>
</dbReference>
<dbReference type="SMART" id="SM00089">
    <property type="entry name" value="PKD"/>
    <property type="match status" value="1"/>
</dbReference>